<protein>
    <recommendedName>
        <fullName evidence="3">Cell surface protein</fullName>
    </recommendedName>
</protein>
<organism evidence="1 2">
    <name type="scientific">Acetivibrio ethanolgignens</name>
    <dbReference type="NCBI Taxonomy" id="290052"/>
    <lineage>
        <taxon>Bacteria</taxon>
        <taxon>Bacillati</taxon>
        <taxon>Bacillota</taxon>
        <taxon>Clostridia</taxon>
        <taxon>Eubacteriales</taxon>
        <taxon>Oscillospiraceae</taxon>
        <taxon>Acetivibrio</taxon>
    </lineage>
</organism>
<keyword evidence="2" id="KW-1185">Reference proteome</keyword>
<dbReference type="InterPro" id="IPR032675">
    <property type="entry name" value="LRR_dom_sf"/>
</dbReference>
<evidence type="ECO:0000313" key="1">
    <source>
        <dbReference type="EMBL" id="KSV59687.1"/>
    </source>
</evidence>
<comment type="caution">
    <text evidence="1">The sequence shown here is derived from an EMBL/GenBank/DDBJ whole genome shotgun (WGS) entry which is preliminary data.</text>
</comment>
<dbReference type="EMBL" id="LNAM01000109">
    <property type="protein sequence ID" value="KSV59687.1"/>
    <property type="molecule type" value="Genomic_DNA"/>
</dbReference>
<sequence length="94" mass="10225">MFTYKIENSYCAITGYKGEVPSELVVPETIEGATVCSITDNAFAGCTTLEKVTLPPTVQMIGHKAFKDCKNLKTINTKNVTHLRPDAFEGVVIA</sequence>
<dbReference type="OrthoDB" id="1820565at2"/>
<dbReference type="STRING" id="290052.ASU35_18060"/>
<dbReference type="RefSeq" id="WP_058352085.1">
    <property type="nucleotide sequence ID" value="NZ_CABMMD010000109.1"/>
</dbReference>
<evidence type="ECO:0000313" key="2">
    <source>
        <dbReference type="Proteomes" id="UP000054874"/>
    </source>
</evidence>
<evidence type="ECO:0008006" key="3">
    <source>
        <dbReference type="Google" id="ProtNLM"/>
    </source>
</evidence>
<reference evidence="1 2" key="1">
    <citation type="submission" date="2015-11" db="EMBL/GenBank/DDBJ databases">
        <title>Butyribacter intestini gen. nov., sp. nov., a butyric acid-producing bacterium of the family Lachnospiraceae isolated from the human faeces.</title>
        <authorList>
            <person name="Zou Y."/>
            <person name="Xue W."/>
            <person name="Luo G."/>
            <person name="Lv M."/>
        </authorList>
    </citation>
    <scope>NUCLEOTIDE SEQUENCE [LARGE SCALE GENOMIC DNA]</scope>
    <source>
        <strain evidence="1 2">ACET-33324</strain>
    </source>
</reference>
<name>A0A0V8QGJ7_9FIRM</name>
<dbReference type="Proteomes" id="UP000054874">
    <property type="component" value="Unassembled WGS sequence"/>
</dbReference>
<gene>
    <name evidence="1" type="ORF">ASU35_18060</name>
</gene>
<proteinExistence type="predicted"/>
<dbReference type="InterPro" id="IPR026906">
    <property type="entry name" value="LRR_5"/>
</dbReference>
<dbReference type="Gene3D" id="3.80.10.10">
    <property type="entry name" value="Ribonuclease Inhibitor"/>
    <property type="match status" value="1"/>
</dbReference>
<accession>A0A0V8QGJ7</accession>
<dbReference type="Pfam" id="PF13306">
    <property type="entry name" value="LRR_5"/>
    <property type="match status" value="1"/>
</dbReference>
<dbReference type="AlphaFoldDB" id="A0A0V8QGJ7"/>